<sequence length="156" mass="17628">MNSYWQNLNERERWMVGVALITVTAYLFYLFIYSPLTSAVATKSKLLTEKKETLLWMQGIHQQPHTGKSPESITDSKLLTVIASQLGTGSLGKFPYQLQQTGAGDIQLSFEKVPYTHILKWLWSLTTLYTVSIKQVHIERTQTPGVIKLTLVVAAI</sequence>
<comment type="caution">
    <text evidence="11">The sequence shown here is derived from an EMBL/GenBank/DDBJ whole genome shotgun (WGS) entry which is preliminary data.</text>
</comment>
<dbReference type="OrthoDB" id="6624834at2"/>
<dbReference type="Gene3D" id="3.30.1360.100">
    <property type="entry name" value="General secretion pathway protein M, EpsM"/>
    <property type="match status" value="1"/>
</dbReference>
<keyword evidence="9 10" id="KW-0472">Membrane</keyword>
<name>A0A0W0Z994_LEGSP</name>
<evidence type="ECO:0000256" key="1">
    <source>
        <dbReference type="ARBA" id="ARBA00004377"/>
    </source>
</evidence>
<keyword evidence="12" id="KW-1185">Reference proteome</keyword>
<keyword evidence="5" id="KW-0997">Cell inner membrane</keyword>
<comment type="similarity">
    <text evidence="2">Belongs to the GSP M family.</text>
</comment>
<evidence type="ECO:0000256" key="6">
    <source>
        <dbReference type="ARBA" id="ARBA00022692"/>
    </source>
</evidence>
<dbReference type="InterPro" id="IPR007690">
    <property type="entry name" value="T2SS_GspM"/>
</dbReference>
<dbReference type="SUPFAM" id="SSF103054">
    <property type="entry name" value="General secretion pathway protein M, EpsM"/>
    <property type="match status" value="1"/>
</dbReference>
<evidence type="ECO:0000256" key="2">
    <source>
        <dbReference type="ARBA" id="ARBA00010637"/>
    </source>
</evidence>
<comment type="subcellular location">
    <subcellularLocation>
        <location evidence="1">Cell inner membrane</location>
        <topology evidence="1">Single-pass membrane protein</topology>
    </subcellularLocation>
</comment>
<dbReference type="InterPro" id="IPR023229">
    <property type="entry name" value="T2SS_M_periplasmic_sf"/>
</dbReference>
<keyword evidence="8 10" id="KW-1133">Transmembrane helix</keyword>
<gene>
    <name evidence="11" type="primary">yghD</name>
    <name evidence="11" type="ORF">Lspi_0408</name>
</gene>
<keyword evidence="6 10" id="KW-0812">Transmembrane</keyword>
<dbReference type="RefSeq" id="WP_058482349.1">
    <property type="nucleotide sequence ID" value="NZ_CAAAII010000003.1"/>
</dbReference>
<evidence type="ECO:0000256" key="8">
    <source>
        <dbReference type="ARBA" id="ARBA00022989"/>
    </source>
</evidence>
<feature type="transmembrane region" description="Helical" evidence="10">
    <location>
        <begin position="14"/>
        <end position="36"/>
    </location>
</feature>
<dbReference type="STRING" id="452.Lspi_0408"/>
<dbReference type="GO" id="GO:0015628">
    <property type="term" value="P:protein secretion by the type II secretion system"/>
    <property type="evidence" value="ECO:0007669"/>
    <property type="project" value="InterPro"/>
</dbReference>
<dbReference type="GO" id="GO:0015627">
    <property type="term" value="C:type II protein secretion system complex"/>
    <property type="evidence" value="ECO:0007669"/>
    <property type="project" value="InterPro"/>
</dbReference>
<dbReference type="PATRIC" id="fig|452.5.peg.446"/>
<reference evidence="11 12" key="1">
    <citation type="submission" date="2015-11" db="EMBL/GenBank/DDBJ databases">
        <title>Genomic analysis of 38 Legionella species identifies large and diverse effector repertoires.</title>
        <authorList>
            <person name="Burstein D."/>
            <person name="Amaro F."/>
            <person name="Zusman T."/>
            <person name="Lifshitz Z."/>
            <person name="Cohen O."/>
            <person name="Gilbert J.A."/>
            <person name="Pupko T."/>
            <person name="Shuman H.A."/>
            <person name="Segal G."/>
        </authorList>
    </citation>
    <scope>NUCLEOTIDE SEQUENCE [LARGE SCALE GENOMIC DNA]</scope>
    <source>
        <strain evidence="11 12">Mt.St.Helens-9</strain>
    </source>
</reference>
<evidence type="ECO:0000256" key="4">
    <source>
        <dbReference type="ARBA" id="ARBA00022475"/>
    </source>
</evidence>
<evidence type="ECO:0000313" key="12">
    <source>
        <dbReference type="Proteomes" id="UP000054877"/>
    </source>
</evidence>
<protein>
    <submittedName>
        <fullName evidence="11">Putative general secretion pathway protein YghD</fullName>
    </submittedName>
</protein>
<accession>A0A0W0Z994</accession>
<dbReference type="GO" id="GO:0005886">
    <property type="term" value="C:plasma membrane"/>
    <property type="evidence" value="ECO:0007669"/>
    <property type="project" value="UniProtKB-SubCell"/>
</dbReference>
<dbReference type="EMBL" id="LNYX01000005">
    <property type="protein sequence ID" value="KTD65696.1"/>
    <property type="molecule type" value="Genomic_DNA"/>
</dbReference>
<keyword evidence="4" id="KW-1003">Cell membrane</keyword>
<evidence type="ECO:0000256" key="5">
    <source>
        <dbReference type="ARBA" id="ARBA00022519"/>
    </source>
</evidence>
<evidence type="ECO:0000256" key="9">
    <source>
        <dbReference type="ARBA" id="ARBA00023136"/>
    </source>
</evidence>
<proteinExistence type="inferred from homology"/>
<keyword evidence="3" id="KW-0813">Transport</keyword>
<keyword evidence="7" id="KW-0653">Protein transport</keyword>
<organism evidence="11 12">
    <name type="scientific">Legionella spiritensis</name>
    <dbReference type="NCBI Taxonomy" id="452"/>
    <lineage>
        <taxon>Bacteria</taxon>
        <taxon>Pseudomonadati</taxon>
        <taxon>Pseudomonadota</taxon>
        <taxon>Gammaproteobacteria</taxon>
        <taxon>Legionellales</taxon>
        <taxon>Legionellaceae</taxon>
        <taxon>Legionella</taxon>
    </lineage>
</organism>
<evidence type="ECO:0000256" key="7">
    <source>
        <dbReference type="ARBA" id="ARBA00022927"/>
    </source>
</evidence>
<dbReference type="AlphaFoldDB" id="A0A0W0Z994"/>
<dbReference type="Proteomes" id="UP000054877">
    <property type="component" value="Unassembled WGS sequence"/>
</dbReference>
<evidence type="ECO:0000313" key="11">
    <source>
        <dbReference type="EMBL" id="KTD65696.1"/>
    </source>
</evidence>
<evidence type="ECO:0000256" key="10">
    <source>
        <dbReference type="SAM" id="Phobius"/>
    </source>
</evidence>
<dbReference type="Pfam" id="PF04612">
    <property type="entry name" value="T2SSM"/>
    <property type="match status" value="1"/>
</dbReference>
<evidence type="ECO:0000256" key="3">
    <source>
        <dbReference type="ARBA" id="ARBA00022448"/>
    </source>
</evidence>